<dbReference type="AlphaFoldDB" id="A0A9P7F6E8"/>
<dbReference type="RefSeq" id="XP_041292278.1">
    <property type="nucleotide sequence ID" value="XM_041433769.1"/>
</dbReference>
<evidence type="ECO:0000313" key="2">
    <source>
        <dbReference type="EMBL" id="KAG2107464.1"/>
    </source>
</evidence>
<dbReference type="EMBL" id="JABBWM010000031">
    <property type="protein sequence ID" value="KAG2107464.1"/>
    <property type="molecule type" value="Genomic_DNA"/>
</dbReference>
<dbReference type="OrthoDB" id="2691791at2759"/>
<dbReference type="GeneID" id="64696028"/>
<comment type="caution">
    <text evidence="2">The sequence shown here is derived from an EMBL/GenBank/DDBJ whole genome shotgun (WGS) entry which is preliminary data.</text>
</comment>
<feature type="compositionally biased region" description="Acidic residues" evidence="1">
    <location>
        <begin position="704"/>
        <end position="718"/>
    </location>
</feature>
<accession>A0A9P7F6E8</accession>
<organism evidence="2 3">
    <name type="scientific">Suillus discolor</name>
    <dbReference type="NCBI Taxonomy" id="1912936"/>
    <lineage>
        <taxon>Eukaryota</taxon>
        <taxon>Fungi</taxon>
        <taxon>Dikarya</taxon>
        <taxon>Basidiomycota</taxon>
        <taxon>Agaricomycotina</taxon>
        <taxon>Agaricomycetes</taxon>
        <taxon>Agaricomycetidae</taxon>
        <taxon>Boletales</taxon>
        <taxon>Suillineae</taxon>
        <taxon>Suillaceae</taxon>
        <taxon>Suillus</taxon>
    </lineage>
</organism>
<dbReference type="SUPFAM" id="SSF57903">
    <property type="entry name" value="FYVE/PHD zinc finger"/>
    <property type="match status" value="1"/>
</dbReference>
<feature type="region of interest" description="Disordered" evidence="1">
    <location>
        <begin position="701"/>
        <end position="724"/>
    </location>
</feature>
<gene>
    <name evidence="2" type="ORF">F5147DRAFT_653326</name>
</gene>
<sequence length="833" mass="93313">MARTKIKSTGGSARTISALSTTTTANATALALKPSTLAVPPPMLETADAHSMWCMICRDGGEGPIVLYECNVCPRVMCSKCIEVLDSYVDVVQRPTVSFLCLACHSKATLKSPAPFYGFYTGGLPSQGGKEVLPSFLHLNGKYEMASSSIMAAGPIAFIHFILSGEDPICTPVSIIYCGWLYAGQAPKENGSGLEYVAMTVSHVLTTVLSAYSMVLKNAHIVFLVCGSVVAHPKPYDQLMSAVLHFEFTSAIMFTAKRFQPLVASNFFLAFAELVLVEQLCVRKTFPELLSLSGRLGLHTKVILMTPDPTSPHHQLECTTFARAHTQTQPWGMEVPVQCPQCGSTKSWSEKVALTVRADSHQFAETSDPSVTRYVYSCKYSNYGTAQRLAPHKFVIERPPGFMVNSARTTKCGWFQAPSTFYSPPSLMKGKRKSQILPIFLNLSMSDWYVSFEEILAEHKDDFLAAKDPQSTRRRQVLRNDDPVDLPKALKRAIRRCYYQFITDEDDRKAEDNIFHAEQEADQSIVSPEEREANARPKDASFYKKQLTDWDIAQKLFKQEMDNYDKEEQQKMGVPHSIKHRTGHARQWFNSMTFGQKKEVQQARDKWNEEGAPPESQAMYRKRNLKKNLDAFSQEVCRTMGCRIVMLVSHKKPGEMSLGVCIHESEPLTCKKAFTVSSAGNKEWVAEGFKKFSEWSKQEFYPCDNEDEDDNQEEEEPEDKPSLPEIVLDKEGFGQLPSRTDVPLKGQQELIRQIVHASYKVFTGSSKPVPWGVISSDPAMLWRHWELRKLGGKKLIIFVGSRVADLSAARLANAIPLERTKKRKITAGQGLGV</sequence>
<dbReference type="InterPro" id="IPR011011">
    <property type="entry name" value="Znf_FYVE_PHD"/>
</dbReference>
<keyword evidence="3" id="KW-1185">Reference proteome</keyword>
<dbReference type="Proteomes" id="UP000823399">
    <property type="component" value="Unassembled WGS sequence"/>
</dbReference>
<protein>
    <submittedName>
        <fullName evidence="2">Uncharacterized protein</fullName>
    </submittedName>
</protein>
<evidence type="ECO:0000313" key="3">
    <source>
        <dbReference type="Proteomes" id="UP000823399"/>
    </source>
</evidence>
<proteinExistence type="predicted"/>
<name>A0A9P7F6E8_9AGAM</name>
<evidence type="ECO:0000256" key="1">
    <source>
        <dbReference type="SAM" id="MobiDB-lite"/>
    </source>
</evidence>
<reference evidence="2" key="1">
    <citation type="journal article" date="2020" name="New Phytol.">
        <title>Comparative genomics reveals dynamic genome evolution in host specialist ectomycorrhizal fungi.</title>
        <authorList>
            <person name="Lofgren L.A."/>
            <person name="Nguyen N.H."/>
            <person name="Vilgalys R."/>
            <person name="Ruytinx J."/>
            <person name="Liao H.L."/>
            <person name="Branco S."/>
            <person name="Kuo A."/>
            <person name="LaButti K."/>
            <person name="Lipzen A."/>
            <person name="Andreopoulos W."/>
            <person name="Pangilinan J."/>
            <person name="Riley R."/>
            <person name="Hundley H."/>
            <person name="Na H."/>
            <person name="Barry K."/>
            <person name="Grigoriev I.V."/>
            <person name="Stajich J.E."/>
            <person name="Kennedy P.G."/>
        </authorList>
    </citation>
    <scope>NUCLEOTIDE SEQUENCE</scope>
    <source>
        <strain evidence="2">FC423</strain>
    </source>
</reference>